<evidence type="ECO:0000256" key="15">
    <source>
        <dbReference type="ARBA" id="ARBA00023180"/>
    </source>
</evidence>
<evidence type="ECO:0000256" key="6">
    <source>
        <dbReference type="ARBA" id="ARBA00022692"/>
    </source>
</evidence>
<dbReference type="InterPro" id="IPR000719">
    <property type="entry name" value="Prot_kinase_dom"/>
</dbReference>
<evidence type="ECO:0000256" key="12">
    <source>
        <dbReference type="ARBA" id="ARBA00022989"/>
    </source>
</evidence>
<evidence type="ECO:0000256" key="13">
    <source>
        <dbReference type="ARBA" id="ARBA00023136"/>
    </source>
</evidence>
<evidence type="ECO:0000256" key="5">
    <source>
        <dbReference type="ARBA" id="ARBA00022679"/>
    </source>
</evidence>
<reference evidence="22" key="1">
    <citation type="journal article" date="2023" name="Science">
        <title>Elucidation of the pathway for biosynthesis of saponin adjuvants from the soapbark tree.</title>
        <authorList>
            <person name="Reed J."/>
            <person name="Orme A."/>
            <person name="El-Demerdash A."/>
            <person name="Owen C."/>
            <person name="Martin L.B.B."/>
            <person name="Misra R.C."/>
            <person name="Kikuchi S."/>
            <person name="Rejzek M."/>
            <person name="Martin A.C."/>
            <person name="Harkess A."/>
            <person name="Leebens-Mack J."/>
            <person name="Louveau T."/>
            <person name="Stephenson M.J."/>
            <person name="Osbourn A."/>
        </authorList>
    </citation>
    <scope>NUCLEOTIDE SEQUENCE</scope>
    <source>
        <strain evidence="22">S10</strain>
    </source>
</reference>
<evidence type="ECO:0000256" key="19">
    <source>
        <dbReference type="RuleBase" id="RU000304"/>
    </source>
</evidence>
<dbReference type="InterPro" id="IPR008271">
    <property type="entry name" value="Ser/Thr_kinase_AS"/>
</dbReference>
<keyword evidence="4" id="KW-0597">Phosphoprotein</keyword>
<dbReference type="PROSITE" id="PS50011">
    <property type="entry name" value="PROTEIN_KINASE_DOM"/>
    <property type="match status" value="1"/>
</dbReference>
<dbReference type="Gene3D" id="1.10.510.10">
    <property type="entry name" value="Transferase(Phosphotransferase) domain 1"/>
    <property type="match status" value="1"/>
</dbReference>
<dbReference type="GO" id="GO:0004674">
    <property type="term" value="F:protein serine/threonine kinase activity"/>
    <property type="evidence" value="ECO:0007669"/>
    <property type="project" value="UniProtKB-KW"/>
</dbReference>
<keyword evidence="23" id="KW-1185">Reference proteome</keyword>
<proteinExistence type="inferred from homology"/>
<feature type="binding site" evidence="18">
    <location>
        <position position="152"/>
    </location>
    <ligand>
        <name>ATP</name>
        <dbReference type="ChEBI" id="CHEBI:30616"/>
    </ligand>
</feature>
<dbReference type="PANTHER" id="PTHR48006:SF66">
    <property type="entry name" value="PROTEIN KINASE DOMAIN-CONTAINING PROTEIN"/>
    <property type="match status" value="1"/>
</dbReference>
<dbReference type="InterPro" id="IPR017441">
    <property type="entry name" value="Protein_kinase_ATP_BS"/>
</dbReference>
<evidence type="ECO:0000313" key="22">
    <source>
        <dbReference type="EMBL" id="KAJ7968796.1"/>
    </source>
</evidence>
<protein>
    <recommendedName>
        <fullName evidence="2">non-specific serine/threonine protein kinase</fullName>
        <ecNumber evidence="2">2.7.11.1</ecNumber>
    </recommendedName>
</protein>
<keyword evidence="14" id="KW-0675">Receptor</keyword>
<dbReference type="GO" id="GO:0016020">
    <property type="term" value="C:membrane"/>
    <property type="evidence" value="ECO:0007669"/>
    <property type="project" value="UniProtKB-SubCell"/>
</dbReference>
<dbReference type="KEGG" id="qsa:O6P43_012848"/>
<comment type="caution">
    <text evidence="22">The sequence shown here is derived from an EMBL/GenBank/DDBJ whole genome shotgun (WGS) entry which is preliminary data.</text>
</comment>
<dbReference type="PROSITE" id="PS00108">
    <property type="entry name" value="PROTEIN_KINASE_ST"/>
    <property type="match status" value="1"/>
</dbReference>
<evidence type="ECO:0000256" key="11">
    <source>
        <dbReference type="ARBA" id="ARBA00022840"/>
    </source>
</evidence>
<dbReference type="EC" id="2.7.11.1" evidence="2"/>
<evidence type="ECO:0000256" key="8">
    <source>
        <dbReference type="ARBA" id="ARBA00022737"/>
    </source>
</evidence>
<comment type="similarity">
    <text evidence="19">Belongs to the protein kinase superfamily.</text>
</comment>
<evidence type="ECO:0000259" key="21">
    <source>
        <dbReference type="PROSITE" id="PS50011"/>
    </source>
</evidence>
<dbReference type="SUPFAM" id="SSF56112">
    <property type="entry name" value="Protein kinase-like (PK-like)"/>
    <property type="match status" value="1"/>
</dbReference>
<evidence type="ECO:0000256" key="14">
    <source>
        <dbReference type="ARBA" id="ARBA00023170"/>
    </source>
</evidence>
<evidence type="ECO:0000256" key="10">
    <source>
        <dbReference type="ARBA" id="ARBA00022777"/>
    </source>
</evidence>
<accession>A0AAD7M2K3</accession>
<evidence type="ECO:0000256" key="9">
    <source>
        <dbReference type="ARBA" id="ARBA00022741"/>
    </source>
</evidence>
<keyword evidence="15" id="KW-0325">Glycoprotein</keyword>
<comment type="catalytic activity">
    <reaction evidence="17">
        <text>L-seryl-[protein] + ATP = O-phospho-L-seryl-[protein] + ADP + H(+)</text>
        <dbReference type="Rhea" id="RHEA:17989"/>
        <dbReference type="Rhea" id="RHEA-COMP:9863"/>
        <dbReference type="Rhea" id="RHEA-COMP:11604"/>
        <dbReference type="ChEBI" id="CHEBI:15378"/>
        <dbReference type="ChEBI" id="CHEBI:29999"/>
        <dbReference type="ChEBI" id="CHEBI:30616"/>
        <dbReference type="ChEBI" id="CHEBI:83421"/>
        <dbReference type="ChEBI" id="CHEBI:456216"/>
        <dbReference type="EC" id="2.7.11.1"/>
    </reaction>
</comment>
<feature type="transmembrane region" description="Helical" evidence="20">
    <location>
        <begin position="66"/>
        <end position="88"/>
    </location>
</feature>
<dbReference type="GO" id="GO:0005524">
    <property type="term" value="F:ATP binding"/>
    <property type="evidence" value="ECO:0007669"/>
    <property type="project" value="UniProtKB-UniRule"/>
</dbReference>
<dbReference type="EMBL" id="JARAOO010000005">
    <property type="protein sequence ID" value="KAJ7968796.1"/>
    <property type="molecule type" value="Genomic_DNA"/>
</dbReference>
<evidence type="ECO:0000256" key="3">
    <source>
        <dbReference type="ARBA" id="ARBA00022527"/>
    </source>
</evidence>
<evidence type="ECO:0000313" key="23">
    <source>
        <dbReference type="Proteomes" id="UP001163823"/>
    </source>
</evidence>
<keyword evidence="12 20" id="KW-1133">Transmembrane helix</keyword>
<dbReference type="FunFam" id="1.10.510.10:FF:000044">
    <property type="entry name" value="Putative LRR receptor-like serine/threonine-protein kinase"/>
    <property type="match status" value="1"/>
</dbReference>
<keyword evidence="7" id="KW-0732">Signal</keyword>
<keyword evidence="11 18" id="KW-0067">ATP-binding</keyword>
<keyword evidence="10 22" id="KW-0418">Kinase</keyword>
<comment type="subcellular location">
    <subcellularLocation>
        <location evidence="1">Membrane</location>
        <topology evidence="1">Single-pass type I membrane protein</topology>
    </subcellularLocation>
</comment>
<keyword evidence="3 19" id="KW-0723">Serine/threonine-protein kinase</keyword>
<evidence type="ECO:0000256" key="7">
    <source>
        <dbReference type="ARBA" id="ARBA00022729"/>
    </source>
</evidence>
<dbReference type="SMART" id="SM00220">
    <property type="entry name" value="S_TKc"/>
    <property type="match status" value="1"/>
</dbReference>
<dbReference type="Gene3D" id="3.30.200.20">
    <property type="entry name" value="Phosphorylase Kinase, domain 1"/>
    <property type="match status" value="1"/>
</dbReference>
<dbReference type="PROSITE" id="PS00107">
    <property type="entry name" value="PROTEIN_KINASE_ATP"/>
    <property type="match status" value="1"/>
</dbReference>
<dbReference type="CDD" id="cd14066">
    <property type="entry name" value="STKc_IRAK"/>
    <property type="match status" value="1"/>
</dbReference>
<dbReference type="InterPro" id="IPR051824">
    <property type="entry name" value="LRR_Rcpt-Like_S/T_Kinase"/>
</dbReference>
<evidence type="ECO:0000256" key="18">
    <source>
        <dbReference type="PROSITE-ProRule" id="PRU10141"/>
    </source>
</evidence>
<keyword evidence="9 18" id="KW-0547">Nucleotide-binding</keyword>
<dbReference type="AlphaFoldDB" id="A0AAD7M2K3"/>
<dbReference type="Pfam" id="PF11721">
    <property type="entry name" value="Malectin"/>
    <property type="match status" value="1"/>
</dbReference>
<comment type="catalytic activity">
    <reaction evidence="16">
        <text>L-threonyl-[protein] + ATP = O-phospho-L-threonyl-[protein] + ADP + H(+)</text>
        <dbReference type="Rhea" id="RHEA:46608"/>
        <dbReference type="Rhea" id="RHEA-COMP:11060"/>
        <dbReference type="Rhea" id="RHEA-COMP:11605"/>
        <dbReference type="ChEBI" id="CHEBI:15378"/>
        <dbReference type="ChEBI" id="CHEBI:30013"/>
        <dbReference type="ChEBI" id="CHEBI:30616"/>
        <dbReference type="ChEBI" id="CHEBI:61977"/>
        <dbReference type="ChEBI" id="CHEBI:456216"/>
        <dbReference type="EC" id="2.7.11.1"/>
    </reaction>
</comment>
<dbReference type="PANTHER" id="PTHR48006">
    <property type="entry name" value="LEUCINE-RICH REPEAT-CONTAINING PROTEIN DDB_G0281931-RELATED"/>
    <property type="match status" value="1"/>
</dbReference>
<dbReference type="FunFam" id="3.30.200.20:FF:000217">
    <property type="entry name" value="probable LRR receptor-like serine/threonine-protein kinase At1g53430"/>
    <property type="match status" value="1"/>
</dbReference>
<keyword evidence="13 20" id="KW-0472">Membrane</keyword>
<dbReference type="Proteomes" id="UP001163823">
    <property type="component" value="Chromosome 5"/>
</dbReference>
<name>A0AAD7M2K3_QUISA</name>
<dbReference type="Pfam" id="PF07714">
    <property type="entry name" value="PK_Tyr_Ser-Thr"/>
    <property type="match status" value="1"/>
</dbReference>
<evidence type="ECO:0000256" key="17">
    <source>
        <dbReference type="ARBA" id="ARBA00048679"/>
    </source>
</evidence>
<sequence length="457" mass="50461">MIVQGVDQVAITEFKAVVQDKTLSICFHWAGKGTTAVPRRGVYGPLISAISIESDSRPPDNGKKKLGIVVGAVVSAVGITAMIIGIWWKSFTGSSKSWEQDLKGLDLPTGFFTFKQVKDATNNFDATNKIGEGGFGSVYKGILSDGTTIAVKQLSSRSKQGNREFVNEIGMISGLKHPNLVRLYGCCIEGNQLLLVYEYMENNSLALVLFDPKGSQVKLDWSMRQKICLGIAKGLVFLHEESTLKIVHRDIKTTNVLLDRDLNPKISDFGLAKLDKEENTHISTRVAGTIGYMAPEYALWGYLTYKADVFSFGVVALEIVAGKNNMKYRPNENFVCLLDWALVLQQKANLVELVDPKLGSNFNKEEAVRMIKVALLCTNPSPAVRPIMSSVVSMLEGQTTVHELITDPSIYNDESRLKALRDQFDYVQQRKESSSECQSLINSSNAQDLYPISCGPR</sequence>
<organism evidence="22 23">
    <name type="scientific">Quillaja saponaria</name>
    <name type="common">Soap bark tree</name>
    <dbReference type="NCBI Taxonomy" id="32244"/>
    <lineage>
        <taxon>Eukaryota</taxon>
        <taxon>Viridiplantae</taxon>
        <taxon>Streptophyta</taxon>
        <taxon>Embryophyta</taxon>
        <taxon>Tracheophyta</taxon>
        <taxon>Spermatophyta</taxon>
        <taxon>Magnoliopsida</taxon>
        <taxon>eudicotyledons</taxon>
        <taxon>Gunneridae</taxon>
        <taxon>Pentapetalae</taxon>
        <taxon>rosids</taxon>
        <taxon>fabids</taxon>
        <taxon>Fabales</taxon>
        <taxon>Quillajaceae</taxon>
        <taxon>Quillaja</taxon>
    </lineage>
</organism>
<dbReference type="InterPro" id="IPR001245">
    <property type="entry name" value="Ser-Thr/Tyr_kinase_cat_dom"/>
</dbReference>
<keyword evidence="6 20" id="KW-0812">Transmembrane</keyword>
<evidence type="ECO:0000256" key="16">
    <source>
        <dbReference type="ARBA" id="ARBA00047899"/>
    </source>
</evidence>
<evidence type="ECO:0000256" key="20">
    <source>
        <dbReference type="SAM" id="Phobius"/>
    </source>
</evidence>
<keyword evidence="8" id="KW-0677">Repeat</keyword>
<evidence type="ECO:0000256" key="4">
    <source>
        <dbReference type="ARBA" id="ARBA00022553"/>
    </source>
</evidence>
<evidence type="ECO:0000256" key="1">
    <source>
        <dbReference type="ARBA" id="ARBA00004479"/>
    </source>
</evidence>
<dbReference type="InterPro" id="IPR021720">
    <property type="entry name" value="Malectin_dom"/>
</dbReference>
<evidence type="ECO:0000256" key="2">
    <source>
        <dbReference type="ARBA" id="ARBA00012513"/>
    </source>
</evidence>
<dbReference type="InterPro" id="IPR011009">
    <property type="entry name" value="Kinase-like_dom_sf"/>
</dbReference>
<feature type="domain" description="Protein kinase" evidence="21">
    <location>
        <begin position="124"/>
        <end position="405"/>
    </location>
</feature>
<gene>
    <name evidence="22" type="ORF">O6P43_012848</name>
</gene>
<keyword evidence="5" id="KW-0808">Transferase</keyword>